<keyword evidence="3" id="KW-1185">Reference proteome</keyword>
<feature type="region of interest" description="Disordered" evidence="1">
    <location>
        <begin position="1"/>
        <end position="90"/>
    </location>
</feature>
<evidence type="ECO:0000313" key="3">
    <source>
        <dbReference type="Proteomes" id="UP001172155"/>
    </source>
</evidence>
<evidence type="ECO:0000256" key="1">
    <source>
        <dbReference type="SAM" id="MobiDB-lite"/>
    </source>
</evidence>
<dbReference type="EMBL" id="JAUKUD010000006">
    <property type="protein sequence ID" value="KAK0741208.1"/>
    <property type="molecule type" value="Genomic_DNA"/>
</dbReference>
<accession>A0AA40K085</accession>
<proteinExistence type="predicted"/>
<gene>
    <name evidence="2" type="ORF">B0T18DRAFT_226695</name>
</gene>
<evidence type="ECO:0000313" key="2">
    <source>
        <dbReference type="EMBL" id="KAK0741208.1"/>
    </source>
</evidence>
<protein>
    <submittedName>
        <fullName evidence="2">Uncharacterized protein</fullName>
    </submittedName>
</protein>
<reference evidence="2" key="1">
    <citation type="submission" date="2023-06" db="EMBL/GenBank/DDBJ databases">
        <title>Genome-scale phylogeny and comparative genomics of the fungal order Sordariales.</title>
        <authorList>
            <consortium name="Lawrence Berkeley National Laboratory"/>
            <person name="Hensen N."/>
            <person name="Bonometti L."/>
            <person name="Westerberg I."/>
            <person name="Brannstrom I.O."/>
            <person name="Guillou S."/>
            <person name="Cros-Aarteil S."/>
            <person name="Calhoun S."/>
            <person name="Haridas S."/>
            <person name="Kuo A."/>
            <person name="Mondo S."/>
            <person name="Pangilinan J."/>
            <person name="Riley R."/>
            <person name="LaButti K."/>
            <person name="Andreopoulos B."/>
            <person name="Lipzen A."/>
            <person name="Chen C."/>
            <person name="Yanf M."/>
            <person name="Daum C."/>
            <person name="Ng V."/>
            <person name="Clum A."/>
            <person name="Steindorff A."/>
            <person name="Ohm R."/>
            <person name="Martin F."/>
            <person name="Silar P."/>
            <person name="Natvig D."/>
            <person name="Lalanne C."/>
            <person name="Gautier V."/>
            <person name="Ament-velasquez S.L."/>
            <person name="Kruys A."/>
            <person name="Hutchinson M.I."/>
            <person name="Powell A.J."/>
            <person name="Barry K."/>
            <person name="Miller A.N."/>
            <person name="Grigoriev I.V."/>
            <person name="Debuchy R."/>
            <person name="Gladieux P."/>
            <person name="Thoren M.H."/>
            <person name="Johannesson H."/>
        </authorList>
    </citation>
    <scope>NUCLEOTIDE SEQUENCE</scope>
    <source>
        <strain evidence="2">SMH3187-1</strain>
    </source>
</reference>
<comment type="caution">
    <text evidence="2">The sequence shown here is derived from an EMBL/GenBank/DDBJ whole genome shotgun (WGS) entry which is preliminary data.</text>
</comment>
<name>A0AA40K085_9PEZI</name>
<dbReference type="AlphaFoldDB" id="A0AA40K085"/>
<dbReference type="Proteomes" id="UP001172155">
    <property type="component" value="Unassembled WGS sequence"/>
</dbReference>
<feature type="compositionally biased region" description="Basic and acidic residues" evidence="1">
    <location>
        <begin position="43"/>
        <end position="66"/>
    </location>
</feature>
<organism evidence="2 3">
    <name type="scientific">Schizothecium vesticola</name>
    <dbReference type="NCBI Taxonomy" id="314040"/>
    <lineage>
        <taxon>Eukaryota</taxon>
        <taxon>Fungi</taxon>
        <taxon>Dikarya</taxon>
        <taxon>Ascomycota</taxon>
        <taxon>Pezizomycotina</taxon>
        <taxon>Sordariomycetes</taxon>
        <taxon>Sordariomycetidae</taxon>
        <taxon>Sordariales</taxon>
        <taxon>Schizotheciaceae</taxon>
        <taxon>Schizothecium</taxon>
    </lineage>
</organism>
<sequence>MAAPSRNGIPSLVIRGHSEVPSMGQAADHPSGPRKPSTTTIQDPRRDGVSLSLRDARGRLTGDWKDPSLSPGRPLGRFGVSPSRGSLAGPRVGCVRARNKVLMEEPWGANTSGGGCRLGHRRSGHAHAVNFGGGGFCRLHGSPQGKMGVARRTWNPGASRHKGPGVKRWSGGVKVGASQFVLGRLGKNRSKKGRL</sequence>